<dbReference type="InterPro" id="IPR052925">
    <property type="entry name" value="Phage_Integrase-like_Recomb"/>
</dbReference>
<dbReference type="GO" id="GO:0006310">
    <property type="term" value="P:DNA recombination"/>
    <property type="evidence" value="ECO:0007669"/>
    <property type="project" value="UniProtKB-KW"/>
</dbReference>
<evidence type="ECO:0000256" key="7">
    <source>
        <dbReference type="SAM" id="MobiDB-lite"/>
    </source>
</evidence>
<dbReference type="SUPFAM" id="SSF47823">
    <property type="entry name" value="lambda integrase-like, N-terminal domain"/>
    <property type="match status" value="1"/>
</dbReference>
<dbReference type="PANTHER" id="PTHR34605">
    <property type="entry name" value="PHAGE_INTEGRASE DOMAIN-CONTAINING PROTEIN"/>
    <property type="match status" value="1"/>
</dbReference>
<evidence type="ECO:0000256" key="2">
    <source>
        <dbReference type="ARBA" id="ARBA00022692"/>
    </source>
</evidence>
<dbReference type="GO" id="GO:0003964">
    <property type="term" value="F:RNA-directed DNA polymerase activity"/>
    <property type="evidence" value="ECO:0007669"/>
    <property type="project" value="UniProtKB-KW"/>
</dbReference>
<keyword evidence="9" id="KW-0695">RNA-directed DNA polymerase</keyword>
<evidence type="ECO:0000256" key="8">
    <source>
        <dbReference type="SAM" id="Phobius"/>
    </source>
</evidence>
<name>A0A8H6Y9Z9_9AGAR</name>
<keyword evidence="2 8" id="KW-0812">Transmembrane</keyword>
<proteinExistence type="predicted"/>
<feature type="compositionally biased region" description="Basic and acidic residues" evidence="7">
    <location>
        <begin position="283"/>
        <end position="294"/>
    </location>
</feature>
<dbReference type="InterPro" id="IPR036259">
    <property type="entry name" value="MFS_trans_sf"/>
</dbReference>
<evidence type="ECO:0000256" key="5">
    <source>
        <dbReference type="ARBA" id="ARBA00023136"/>
    </source>
</evidence>
<keyword evidence="9" id="KW-0808">Transferase</keyword>
<dbReference type="SUPFAM" id="SSF56349">
    <property type="entry name" value="DNA breaking-rejoining enzymes"/>
    <property type="match status" value="1"/>
</dbReference>
<dbReference type="Gene3D" id="1.10.443.10">
    <property type="entry name" value="Intergrase catalytic core"/>
    <property type="match status" value="1"/>
</dbReference>
<dbReference type="GO" id="GO:0016020">
    <property type="term" value="C:membrane"/>
    <property type="evidence" value="ECO:0007669"/>
    <property type="project" value="UniProtKB-SubCell"/>
</dbReference>
<keyword evidence="5 8" id="KW-0472">Membrane</keyword>
<dbReference type="GO" id="GO:0022857">
    <property type="term" value="F:transmembrane transporter activity"/>
    <property type="evidence" value="ECO:0007669"/>
    <property type="project" value="InterPro"/>
</dbReference>
<dbReference type="InterPro" id="IPR005828">
    <property type="entry name" value="MFS_sugar_transport-like"/>
</dbReference>
<comment type="caution">
    <text evidence="9">The sequence shown here is derived from an EMBL/GenBank/DDBJ whole genome shotgun (WGS) entry which is preliminary data.</text>
</comment>
<dbReference type="InterPro" id="IPR013762">
    <property type="entry name" value="Integrase-like_cat_sf"/>
</dbReference>
<keyword evidence="9" id="KW-0548">Nucleotidyltransferase</keyword>
<dbReference type="InterPro" id="IPR011010">
    <property type="entry name" value="DNA_brk_join_enz"/>
</dbReference>
<feature type="transmembrane region" description="Helical" evidence="8">
    <location>
        <begin position="12"/>
        <end position="30"/>
    </location>
</feature>
<dbReference type="SUPFAM" id="SSF103473">
    <property type="entry name" value="MFS general substrate transporter"/>
    <property type="match status" value="1"/>
</dbReference>
<keyword evidence="6" id="KW-0233">DNA recombination</keyword>
<evidence type="ECO:0000256" key="1">
    <source>
        <dbReference type="ARBA" id="ARBA00004370"/>
    </source>
</evidence>
<dbReference type="InterPro" id="IPR010998">
    <property type="entry name" value="Integrase_recombinase_N"/>
</dbReference>
<gene>
    <name evidence="9" type="ORF">MSAN_01308000</name>
</gene>
<reference evidence="9" key="1">
    <citation type="submission" date="2020-05" db="EMBL/GenBank/DDBJ databases">
        <title>Mycena genomes resolve the evolution of fungal bioluminescence.</title>
        <authorList>
            <person name="Tsai I.J."/>
        </authorList>
    </citation>
    <scope>NUCLEOTIDE SEQUENCE</scope>
    <source>
        <strain evidence="9">160909Yilan</strain>
    </source>
</reference>
<organism evidence="9 10">
    <name type="scientific">Mycena sanguinolenta</name>
    <dbReference type="NCBI Taxonomy" id="230812"/>
    <lineage>
        <taxon>Eukaryota</taxon>
        <taxon>Fungi</taxon>
        <taxon>Dikarya</taxon>
        <taxon>Basidiomycota</taxon>
        <taxon>Agaricomycotina</taxon>
        <taxon>Agaricomycetes</taxon>
        <taxon>Agaricomycetidae</taxon>
        <taxon>Agaricales</taxon>
        <taxon>Marasmiineae</taxon>
        <taxon>Mycenaceae</taxon>
        <taxon>Mycena</taxon>
    </lineage>
</organism>
<dbReference type="Gene3D" id="1.20.1250.20">
    <property type="entry name" value="MFS general substrate transporter like domains"/>
    <property type="match status" value="2"/>
</dbReference>
<keyword evidence="10" id="KW-1185">Reference proteome</keyword>
<dbReference type="OrthoDB" id="2678913at2759"/>
<dbReference type="Pfam" id="PF00083">
    <property type="entry name" value="Sugar_tr"/>
    <property type="match status" value="1"/>
</dbReference>
<evidence type="ECO:0000313" key="9">
    <source>
        <dbReference type="EMBL" id="KAF7357135.1"/>
    </source>
</evidence>
<sequence>MLAYIFSNQGWGSLVGSLVTIVVPAAYKHVMNDEGKTSKVDGVWRIVVGVSLIPAFGTLYQGFTLPESDHFKESQGQAQKVNEIRLQHDGNWAAEAATEKAGQHDVYVVEVIHKEAHFQEFLHYFSEWRHMKLLIGTSMCWFYGINLNQNVVLEQIGFDGKTDTPWEKLFKVSTGNIIITALGFVHGYWATVLLIEKLGRKWIQIQGFLLAALFLAILAVKFTSLSKPAFIVCFSLLQFFFNFGANTAILRKSSPPDSRHSPTGCPPPQAKPEAEEAAAEAAKSAEEERLEAEKKKPKLGAFDPNSAPPSFIESPISHFAQKKLERREYCPLWPFTPGGLKEAAEARLSSMDDISSLKLSRNDENQLTVQSGPASSSHKNMTRDEHLTWRQFSLGSNRYLKEIVRAGWPGTHVEALTQFFYALEQHDFRDLEDDGDNILKIYADRVRVEWFRTLGTPQAFNIAIIEEKNLSKIADEYFTKKRSKFISESSFTPSGIGIAIVIGPRWRAWRLLPGWESKHRKICWAEAVGFEFLVRTIIAAGRNIPPHITVYGDNTGVVEGWWKGRSANEEVNTVFRCIHTLSAEANVTFHTRYVPTDSNPADAGSRGEYGPTSLLLPPLPIPTELRTFIDNFDSPIETPRASARSKIPPSSHTILEPKLKQSKRRPMPYPSHLSLLPSSLRPVCFASERLYKWRPAVSRSDRHATSSIPEADLARTTTVLSHGWAEGTLETYGSGLLLFHCFCDSRHIPETARAPASPDLLAAFLAAIAGSYAGKTLENYFSGVRAWHVLHGIPWAPNKAEFDTLIRAAVALQPPSASKKKRQPYTEAIISTILSKLNLEDPLDASTAACLTAAFYSCARLGELTVKTLQSFDPSKHMKPRNVRSETDPQGRCMRVLAVPETKTSKGGEDLFFAAQPGPTNPEAALENHLRINEPPSDAHLFAYRFKNTHRPLSKTVFISRIHRAMKAAGLEPLQGHGIRIGATLFYLLRGTPFDVVKTIGRWSSDSFMLYLRKHAQIMAPYMQAQPELHAEFIRISMPPVRYSY</sequence>
<dbReference type="Proteomes" id="UP000623467">
    <property type="component" value="Unassembled WGS sequence"/>
</dbReference>
<feature type="region of interest" description="Disordered" evidence="7">
    <location>
        <begin position="253"/>
        <end position="307"/>
    </location>
</feature>
<feature type="transmembrane region" description="Helical" evidence="8">
    <location>
        <begin position="42"/>
        <end position="63"/>
    </location>
</feature>
<evidence type="ECO:0000256" key="3">
    <source>
        <dbReference type="ARBA" id="ARBA00022989"/>
    </source>
</evidence>
<feature type="transmembrane region" description="Helical" evidence="8">
    <location>
        <begin position="207"/>
        <end position="223"/>
    </location>
</feature>
<comment type="subcellular location">
    <subcellularLocation>
        <location evidence="1">Membrane</location>
    </subcellularLocation>
</comment>
<keyword evidence="3 8" id="KW-1133">Transmembrane helix</keyword>
<protein>
    <submittedName>
        <fullName evidence="9">Reverse transcriptase ribonuclease h</fullName>
    </submittedName>
</protein>
<dbReference type="AlphaFoldDB" id="A0A8H6Y9Z9"/>
<dbReference type="GO" id="GO:0003677">
    <property type="term" value="F:DNA binding"/>
    <property type="evidence" value="ECO:0007669"/>
    <property type="project" value="UniProtKB-KW"/>
</dbReference>
<feature type="transmembrane region" description="Helical" evidence="8">
    <location>
        <begin position="229"/>
        <end position="250"/>
    </location>
</feature>
<dbReference type="Gene3D" id="1.10.150.130">
    <property type="match status" value="1"/>
</dbReference>
<feature type="transmembrane region" description="Helical" evidence="8">
    <location>
        <begin position="177"/>
        <end position="195"/>
    </location>
</feature>
<dbReference type="PANTHER" id="PTHR34605:SF3">
    <property type="entry name" value="P CELL-TYPE AGGLUTINATION PROTEIN MAP4-LIKE-RELATED"/>
    <property type="match status" value="1"/>
</dbReference>
<keyword evidence="4" id="KW-0238">DNA-binding</keyword>
<evidence type="ECO:0000313" key="10">
    <source>
        <dbReference type="Proteomes" id="UP000623467"/>
    </source>
</evidence>
<dbReference type="GO" id="GO:0015074">
    <property type="term" value="P:DNA integration"/>
    <property type="evidence" value="ECO:0007669"/>
    <property type="project" value="InterPro"/>
</dbReference>
<dbReference type="EMBL" id="JACAZH010000010">
    <property type="protein sequence ID" value="KAF7357135.1"/>
    <property type="molecule type" value="Genomic_DNA"/>
</dbReference>
<evidence type="ECO:0000256" key="4">
    <source>
        <dbReference type="ARBA" id="ARBA00023125"/>
    </source>
</evidence>
<evidence type="ECO:0000256" key="6">
    <source>
        <dbReference type="ARBA" id="ARBA00023172"/>
    </source>
</evidence>
<accession>A0A8H6Y9Z9</accession>